<sequence>MGNPDAGNQQWKKRKPETFPKGLWCYTGFRQYGITSKTKETLMRKTAVLAALCTLSLGASGLALAATNPNILAANNEIGLSVSGNLLNYQEHITPGDTESGWTPGFGVKYSLMQNLAGIHNAYVAVRFGWSRGNVAYHGFTQRPTANGVVYSPYRGTDNATMYRVIARVGMGLNIRPGAMVTPFVFGGYQHWNRHLLGPEGYTEDYHAGVVGLGAMVQDAVTRKLVLTLTPEFGAVVGGGLHTNLFHGHITPASFGTTGEEKISLSADYALSGAYGYGAGMGWHLYGGLSYTHYNYTGGPISLAYRGQTVPFGDEPFSSTNLFQVQAGVAYSF</sequence>
<keyword evidence="2" id="KW-1185">Reference proteome</keyword>
<name>F9ZU65_ACICS</name>
<evidence type="ECO:0000313" key="1">
    <source>
        <dbReference type="EMBL" id="AEK59684.1"/>
    </source>
</evidence>
<dbReference type="KEGG" id="acu:Atc_m153"/>
<dbReference type="Proteomes" id="UP000006135">
    <property type="component" value="Plasmid megaplasmid"/>
</dbReference>
<geneLocation type="plasmid" evidence="1">
    <name>megaplasmid</name>
</geneLocation>
<evidence type="ECO:0000313" key="2">
    <source>
        <dbReference type="Proteomes" id="UP000006135"/>
    </source>
</evidence>
<keyword evidence="1" id="KW-0614">Plasmid</keyword>
<dbReference type="AlphaFoldDB" id="F9ZU65"/>
<reference evidence="1 2" key="1">
    <citation type="journal article" date="2011" name="J. Genet. Genomics">
        <title>Unraveling the Acidithiobacillus caldus complete genome and its central metabolisms for carbon assimilation.</title>
        <authorList>
            <person name="You X.Y."/>
            <person name="Guo X."/>
            <person name="Zheng H.J."/>
            <person name="Zhang M.J."/>
            <person name="Liu L.J."/>
            <person name="Zhu Y.Q."/>
            <person name="Zhu B."/>
            <person name="Wang S.Y."/>
            <person name="Zhao G.P."/>
            <person name="Poetsch A."/>
            <person name="Jiang C.Y."/>
            <person name="Liu S.J."/>
        </authorList>
    </citation>
    <scope>NUCLEOTIDE SEQUENCE [LARGE SCALE GENOMIC DNA]</scope>
    <source>
        <strain evidence="1 2">SM-1</strain>
        <plasmid evidence="2">Plasmid megaplasmid</plasmid>
    </source>
</reference>
<dbReference type="HOGENOM" id="CLU_935755_0_0_6"/>
<gene>
    <name evidence="1" type="ordered locus">Atc_m153</name>
</gene>
<protein>
    <submittedName>
        <fullName evidence="1">Uncharacterized protein</fullName>
    </submittedName>
</protein>
<accession>F9ZU65</accession>
<dbReference type="EMBL" id="CP002574">
    <property type="protein sequence ID" value="AEK59684.1"/>
    <property type="molecule type" value="Genomic_DNA"/>
</dbReference>
<organism evidence="1 2">
    <name type="scientific">Acidithiobacillus caldus (strain SM-1)</name>
    <dbReference type="NCBI Taxonomy" id="990288"/>
    <lineage>
        <taxon>Bacteria</taxon>
        <taxon>Pseudomonadati</taxon>
        <taxon>Pseudomonadota</taxon>
        <taxon>Acidithiobacillia</taxon>
        <taxon>Acidithiobacillales</taxon>
        <taxon>Acidithiobacillaceae</taxon>
        <taxon>Acidithiobacillus</taxon>
    </lineage>
</organism>
<proteinExistence type="predicted"/>